<name>A0AC35GSW5_9BILA</name>
<evidence type="ECO:0000313" key="1">
    <source>
        <dbReference type="Proteomes" id="UP000887580"/>
    </source>
</evidence>
<protein>
    <submittedName>
        <fullName evidence="2">Acyl-CoA thioesterase</fullName>
    </submittedName>
</protein>
<sequence length="171" mass="19186">MLVFEFSVALFILLDYPETVSPEGLLAVDAYRKVLDLPNIFKVKFITPRKYLQAPLDKPLKFALWVRSHTTIGDDKHLHHCVAAFISDVAPVGTPIVAHAGNGFRLGMAASLDHSMWIHHPDFRIDNDWLLYETESTVAAGGRALIHGKMWSRDGRLILSTAQEIVVRAEK</sequence>
<organism evidence="1 2">
    <name type="scientific">Panagrolaimus sp. PS1159</name>
    <dbReference type="NCBI Taxonomy" id="55785"/>
    <lineage>
        <taxon>Eukaryota</taxon>
        <taxon>Metazoa</taxon>
        <taxon>Ecdysozoa</taxon>
        <taxon>Nematoda</taxon>
        <taxon>Chromadorea</taxon>
        <taxon>Rhabditida</taxon>
        <taxon>Tylenchina</taxon>
        <taxon>Panagrolaimomorpha</taxon>
        <taxon>Panagrolaimoidea</taxon>
        <taxon>Panagrolaimidae</taxon>
        <taxon>Panagrolaimus</taxon>
    </lineage>
</organism>
<accession>A0AC35GSW5</accession>
<proteinExistence type="predicted"/>
<dbReference type="Proteomes" id="UP000887580">
    <property type="component" value="Unplaced"/>
</dbReference>
<dbReference type="WBParaSite" id="PS1159_v2.g8263.t1">
    <property type="protein sequence ID" value="PS1159_v2.g8263.t1"/>
    <property type="gene ID" value="PS1159_v2.g8263"/>
</dbReference>
<reference evidence="2" key="1">
    <citation type="submission" date="2022-11" db="UniProtKB">
        <authorList>
            <consortium name="WormBaseParasite"/>
        </authorList>
    </citation>
    <scope>IDENTIFICATION</scope>
</reference>
<evidence type="ECO:0000313" key="2">
    <source>
        <dbReference type="WBParaSite" id="PS1159_v2.g8263.t1"/>
    </source>
</evidence>